<reference evidence="1 2" key="1">
    <citation type="submission" date="2020-07" db="EMBL/GenBank/DDBJ databases">
        <title>Comparative genomics of pyrophilous fungi reveals a link between fire events and developmental genes.</title>
        <authorList>
            <consortium name="DOE Joint Genome Institute"/>
            <person name="Steindorff A.S."/>
            <person name="Carver A."/>
            <person name="Calhoun S."/>
            <person name="Stillman K."/>
            <person name="Liu H."/>
            <person name="Lipzen A."/>
            <person name="Pangilinan J."/>
            <person name="Labutti K."/>
            <person name="Bruns T.D."/>
            <person name="Grigoriev I.V."/>
        </authorList>
    </citation>
    <scope>NUCLEOTIDE SEQUENCE [LARGE SCALE GENOMIC DNA]</scope>
    <source>
        <strain evidence="1 2">CBS 144469</strain>
    </source>
</reference>
<sequence length="107" mass="12792">MARSPSIRRKIFQIKYKERKRHLETLEQLAMLCLLDAEDEADEDSAMLIAAMAIDEAVKLKQDMRSKKFGSRGSYNRARSDQFFNILLHHFSDRFFMSWLRYDDFLH</sequence>
<keyword evidence="2" id="KW-1185">Reference proteome</keyword>
<dbReference type="AlphaFoldDB" id="A0A8H6MBZ2"/>
<evidence type="ECO:0000313" key="2">
    <source>
        <dbReference type="Proteomes" id="UP000521943"/>
    </source>
</evidence>
<accession>A0A8H6MBZ2</accession>
<dbReference type="EMBL" id="JACGCI010000018">
    <property type="protein sequence ID" value="KAF6758537.1"/>
    <property type="molecule type" value="Genomic_DNA"/>
</dbReference>
<protein>
    <submittedName>
        <fullName evidence="1">Uncharacterized protein</fullName>
    </submittedName>
</protein>
<name>A0A8H6MBZ2_9AGAR</name>
<organism evidence="1 2">
    <name type="scientific">Ephemerocybe angulata</name>
    <dbReference type="NCBI Taxonomy" id="980116"/>
    <lineage>
        <taxon>Eukaryota</taxon>
        <taxon>Fungi</taxon>
        <taxon>Dikarya</taxon>
        <taxon>Basidiomycota</taxon>
        <taxon>Agaricomycotina</taxon>
        <taxon>Agaricomycetes</taxon>
        <taxon>Agaricomycetidae</taxon>
        <taxon>Agaricales</taxon>
        <taxon>Agaricineae</taxon>
        <taxon>Psathyrellaceae</taxon>
        <taxon>Ephemerocybe</taxon>
    </lineage>
</organism>
<comment type="caution">
    <text evidence="1">The sequence shown here is derived from an EMBL/GenBank/DDBJ whole genome shotgun (WGS) entry which is preliminary data.</text>
</comment>
<dbReference type="Proteomes" id="UP000521943">
    <property type="component" value="Unassembled WGS sequence"/>
</dbReference>
<evidence type="ECO:0000313" key="1">
    <source>
        <dbReference type="EMBL" id="KAF6758537.1"/>
    </source>
</evidence>
<gene>
    <name evidence="1" type="ORF">DFP72DRAFT_1064662</name>
</gene>
<proteinExistence type="predicted"/>